<dbReference type="Pfam" id="PF07055">
    <property type="entry name" value="Eno-Rase_FAD_bd"/>
    <property type="match status" value="1"/>
</dbReference>
<comment type="pathway">
    <text evidence="9">Lipid metabolism; fatty acid biosynthesis.</text>
</comment>
<dbReference type="GO" id="GO:0050343">
    <property type="term" value="F:trans-2-enoyl-CoA reductase (NADH) activity"/>
    <property type="evidence" value="ECO:0007669"/>
    <property type="project" value="UniProtKB-UniRule"/>
</dbReference>
<feature type="binding site" evidence="9">
    <location>
        <position position="243"/>
    </location>
    <ligand>
        <name>NAD(+)</name>
        <dbReference type="ChEBI" id="CHEBI:57540"/>
    </ligand>
</feature>
<dbReference type="GO" id="GO:0051287">
    <property type="term" value="F:NAD binding"/>
    <property type="evidence" value="ECO:0007669"/>
    <property type="project" value="UniProtKB-UniRule"/>
</dbReference>
<comment type="caution">
    <text evidence="13">The sequence shown here is derived from an EMBL/GenBank/DDBJ whole genome shotgun (WGS) entry which is preliminary data.</text>
</comment>
<evidence type="ECO:0000256" key="7">
    <source>
        <dbReference type="ARBA" id="ARBA00023160"/>
    </source>
</evidence>
<keyword evidence="7 9" id="KW-0275">Fatty acid biosynthesis</keyword>
<dbReference type="NCBIfam" id="NF010177">
    <property type="entry name" value="PRK13656.1"/>
    <property type="match status" value="1"/>
</dbReference>
<dbReference type="Proteomes" id="UP000430345">
    <property type="component" value="Unassembled WGS sequence"/>
</dbReference>
<feature type="domain" description="Trans-2-enoyl-CoA reductase-like NAD(P)H binding" evidence="12">
    <location>
        <begin position="2"/>
        <end position="79"/>
    </location>
</feature>
<dbReference type="PANTHER" id="PTHR37480:SF1">
    <property type="entry name" value="ENOYL-[ACYL-CARRIER-PROTEIN] REDUCTASE [NADH]"/>
    <property type="match status" value="1"/>
</dbReference>
<feature type="binding site" evidence="9">
    <location>
        <begin position="73"/>
        <end position="74"/>
    </location>
    <ligand>
        <name>NAD(+)</name>
        <dbReference type="ChEBI" id="CHEBI:57540"/>
    </ligand>
</feature>
<dbReference type="Pfam" id="PF12242">
    <property type="entry name" value="Eno-Rase_NADH_b"/>
    <property type="match status" value="1"/>
</dbReference>
<comment type="catalytic activity">
    <reaction evidence="8 9">
        <text>a 2,3-saturated acyl-CoA + NAD(+) = a (2E)-enoyl-CoA + NADH + H(+)</text>
        <dbReference type="Rhea" id="RHEA:18177"/>
        <dbReference type="ChEBI" id="CHEBI:15378"/>
        <dbReference type="ChEBI" id="CHEBI:57540"/>
        <dbReference type="ChEBI" id="CHEBI:57945"/>
        <dbReference type="ChEBI" id="CHEBI:58856"/>
        <dbReference type="ChEBI" id="CHEBI:65111"/>
        <dbReference type="EC" id="1.3.1.44"/>
    </reaction>
</comment>
<feature type="site" description="Plays an important role in discriminating NADH against NADPH" evidence="9">
    <location>
        <position position="74"/>
    </location>
</feature>
<feature type="binding site" evidence="9">
    <location>
        <begin position="272"/>
        <end position="274"/>
    </location>
    <ligand>
        <name>NAD(+)</name>
        <dbReference type="ChEBI" id="CHEBI:57540"/>
    </ligand>
</feature>
<evidence type="ECO:0000313" key="13">
    <source>
        <dbReference type="EMBL" id="MPQ42309.1"/>
    </source>
</evidence>
<feature type="domain" description="Trans-2-enoyl-CoA reductase catalytic" evidence="11">
    <location>
        <begin position="81"/>
        <end position="312"/>
    </location>
</feature>
<dbReference type="OrthoDB" id="9802260at2"/>
<feature type="binding site" evidence="9">
    <location>
        <position position="224"/>
    </location>
    <ligand>
        <name>substrate</name>
    </ligand>
</feature>
<accession>A0A6I1MPU2</accession>
<gene>
    <name evidence="9 13" type="primary">fabV</name>
    <name evidence="13" type="ORF">GBZ86_00825</name>
</gene>
<evidence type="ECO:0000256" key="2">
    <source>
        <dbReference type="ARBA" id="ARBA00022516"/>
    </source>
</evidence>
<feature type="binding site" evidence="9">
    <location>
        <begin position="110"/>
        <end position="111"/>
    </location>
    <ligand>
        <name>NAD(+)</name>
        <dbReference type="ChEBI" id="CHEBI:57540"/>
    </ligand>
</feature>
<keyword evidence="4 9" id="KW-0560">Oxidoreductase</keyword>
<keyword evidence="14" id="KW-1185">Reference proteome</keyword>
<evidence type="ECO:0000256" key="4">
    <source>
        <dbReference type="ARBA" id="ARBA00023002"/>
    </source>
</evidence>
<keyword evidence="3 9" id="KW-0276">Fatty acid metabolism</keyword>
<dbReference type="InterPro" id="IPR036291">
    <property type="entry name" value="NAD(P)-bd_dom_sf"/>
</dbReference>
<dbReference type="AlphaFoldDB" id="A0A6I1MPU2"/>
<organism evidence="13 14">
    <name type="scientific">Clostridium tarantellae</name>
    <dbReference type="NCBI Taxonomy" id="39493"/>
    <lineage>
        <taxon>Bacteria</taxon>
        <taxon>Bacillati</taxon>
        <taxon>Bacillota</taxon>
        <taxon>Clostridia</taxon>
        <taxon>Eubacteriales</taxon>
        <taxon>Clostridiaceae</taxon>
        <taxon>Clostridium</taxon>
    </lineage>
</organism>
<keyword evidence="5 9" id="KW-0520">NAD</keyword>
<dbReference type="InterPro" id="IPR010758">
    <property type="entry name" value="Trans-2-enoyl-CoA_reductase"/>
</dbReference>
<dbReference type="EC" id="1.3.1.44" evidence="9"/>
<evidence type="ECO:0000256" key="6">
    <source>
        <dbReference type="ARBA" id="ARBA00023098"/>
    </source>
</evidence>
<feature type="domain" description="Enoyl reductase FAD binding" evidence="10">
    <location>
        <begin position="323"/>
        <end position="385"/>
    </location>
</feature>
<dbReference type="NCBIfam" id="NF043048">
    <property type="entry name" value="EnoyACPredFabV"/>
    <property type="match status" value="1"/>
</dbReference>
<dbReference type="GO" id="GO:0004318">
    <property type="term" value="F:enoyl-[acyl-carrier-protein] reductase (NADH) activity"/>
    <property type="evidence" value="ECO:0007669"/>
    <property type="project" value="TreeGrafter"/>
</dbReference>
<evidence type="ECO:0000256" key="3">
    <source>
        <dbReference type="ARBA" id="ARBA00022832"/>
    </source>
</evidence>
<sequence length="390" mass="43600">MIIKPKFRGFICTTSHPEGCKKNVENQINYVESNEKIKGIKNVLVLGASTGYGLASSIVSAVACDANVLAVSFEREGTEKRTASSGWYNIEALKSLLAEKKSQVLSINGDAFSLEIKEEAIEKIKEYMGKVDLVIYSLAAPKRTNPLTKETLSSCLKTIGEPFSNKTVNFHTGEISNITIPAATEEEIKGTVGVMGGEDWMLWIKALKEAKVLSEGVKTIAYSYIGPEVTYPIYREGTIGKAKEHLEKTAKEITEYLKNIKGQGIISVNKALVTQASSAIPIVPLYVAILYKLMIERGTHEGCIEQIYRLFNGVYGNKNLVKDSEERLKLDDYEMDEELQNEIVHIWEKINTDNINDLSYINLIREEFFKLFGFGVDEVDYNKDINPRIV</sequence>
<dbReference type="RefSeq" id="WP_152886829.1">
    <property type="nucleotide sequence ID" value="NZ_WHJC01000004.1"/>
</dbReference>
<feature type="binding site" evidence="9">
    <location>
        <begin position="47"/>
        <end position="52"/>
    </location>
    <ligand>
        <name>NAD(+)</name>
        <dbReference type="ChEBI" id="CHEBI:57540"/>
    </ligand>
</feature>
<dbReference type="PANTHER" id="PTHR37480">
    <property type="entry name" value="ENOYL-[ACYL-CARRIER-PROTEIN] REDUCTASE [NADH]"/>
    <property type="match status" value="1"/>
</dbReference>
<evidence type="ECO:0000259" key="11">
    <source>
        <dbReference type="Pfam" id="PF12241"/>
    </source>
</evidence>
<feature type="binding site" evidence="9">
    <location>
        <begin position="138"/>
        <end position="139"/>
    </location>
    <ligand>
        <name>NAD(+)</name>
        <dbReference type="ChEBI" id="CHEBI:57540"/>
    </ligand>
</feature>
<keyword evidence="2 9" id="KW-0444">Lipid biosynthesis</keyword>
<comment type="function">
    <text evidence="9">Involved in the fatty acid synthesis (FAS II). Catalyzes the reduction of a carbon-carbon double bond in an enoyl moiety that is covalently linked to a coenzyme A (CoA).</text>
</comment>
<evidence type="ECO:0000259" key="10">
    <source>
        <dbReference type="Pfam" id="PF07055"/>
    </source>
</evidence>
<evidence type="ECO:0000256" key="5">
    <source>
        <dbReference type="ARBA" id="ARBA00023027"/>
    </source>
</evidence>
<proteinExistence type="inferred from homology"/>
<comment type="subunit">
    <text evidence="1 9">Monomer.</text>
</comment>
<evidence type="ECO:0000313" key="14">
    <source>
        <dbReference type="Proteomes" id="UP000430345"/>
    </source>
</evidence>
<reference evidence="13 14" key="1">
    <citation type="submission" date="2019-10" db="EMBL/GenBank/DDBJ databases">
        <title>The Genome Sequence of Clostridium tarantellae Isolated from Fish Brain.</title>
        <authorList>
            <person name="Bano L."/>
            <person name="Kiel M."/>
            <person name="Sales G."/>
            <person name="Doxey A.C."/>
            <person name="Mansfield M.J."/>
            <person name="Schiavone M."/>
            <person name="Rossetto O."/>
            <person name="Pirazzini M."/>
            <person name="Dobrindt U."/>
            <person name="Montecucco C."/>
        </authorList>
    </citation>
    <scope>NUCLEOTIDE SEQUENCE [LARGE SCALE GENOMIC DNA]</scope>
    <source>
        <strain evidence="13 14">DSM 3997</strain>
    </source>
</reference>
<dbReference type="Pfam" id="PF12241">
    <property type="entry name" value="Enoyl_reductase"/>
    <property type="match status" value="1"/>
</dbReference>
<dbReference type="SUPFAM" id="SSF51735">
    <property type="entry name" value="NAD(P)-binding Rossmann-fold domains"/>
    <property type="match status" value="1"/>
</dbReference>
<evidence type="ECO:0000256" key="8">
    <source>
        <dbReference type="ARBA" id="ARBA00048302"/>
    </source>
</evidence>
<comment type="similarity">
    <text evidence="9">Belongs to the TER reductase family.</text>
</comment>
<dbReference type="HAMAP" id="MF_01838">
    <property type="entry name" value="FabV_reductase"/>
    <property type="match status" value="1"/>
</dbReference>
<dbReference type="InterPro" id="IPR024906">
    <property type="entry name" value="Eno_Rdtase_FAD-bd_dom"/>
</dbReference>
<protein>
    <recommendedName>
        <fullName evidence="9">Trans-2-enoyl-CoA reductase [NADH]</fullName>
        <shortName evidence="9">TER</shortName>
        <ecNumber evidence="9">1.3.1.44</ecNumber>
    </recommendedName>
</protein>
<dbReference type="InterPro" id="IPR024910">
    <property type="entry name" value="Enoyl-CoA_Rdtase_cat_dom"/>
</dbReference>
<evidence type="ECO:0000256" key="1">
    <source>
        <dbReference type="ARBA" id="ARBA00011245"/>
    </source>
</evidence>
<dbReference type="InterPro" id="IPR050048">
    <property type="entry name" value="FabV-like_NADH_b"/>
</dbReference>
<evidence type="ECO:0000256" key="9">
    <source>
        <dbReference type="HAMAP-Rule" id="MF_01838"/>
    </source>
</evidence>
<dbReference type="Gene3D" id="3.40.50.720">
    <property type="entry name" value="NAD(P)-binding Rossmann-like Domain"/>
    <property type="match status" value="1"/>
</dbReference>
<dbReference type="UniPathway" id="UPA00094"/>
<evidence type="ECO:0000259" key="12">
    <source>
        <dbReference type="Pfam" id="PF12242"/>
    </source>
</evidence>
<name>A0A6I1MPU2_9CLOT</name>
<keyword evidence="6 9" id="KW-0443">Lipid metabolism</keyword>
<dbReference type="GO" id="GO:0006633">
    <property type="term" value="P:fatty acid biosynthetic process"/>
    <property type="evidence" value="ECO:0007669"/>
    <property type="project" value="UniProtKB-UniRule"/>
</dbReference>
<dbReference type="EMBL" id="WHJC01000004">
    <property type="protein sequence ID" value="MPQ42309.1"/>
    <property type="molecule type" value="Genomic_DNA"/>
</dbReference>
<feature type="active site" description="Proton donor" evidence="9">
    <location>
        <position position="234"/>
    </location>
</feature>